<accession>A0ABS2PA24</accession>
<evidence type="ECO:0000256" key="3">
    <source>
        <dbReference type="ARBA" id="ARBA00023027"/>
    </source>
</evidence>
<dbReference type="InterPro" id="IPR016161">
    <property type="entry name" value="Ald_DH/histidinol_DH"/>
</dbReference>
<dbReference type="Gene3D" id="3.40.309.10">
    <property type="entry name" value="Aldehyde Dehydrogenase, Chain A, domain 2"/>
    <property type="match status" value="1"/>
</dbReference>
<evidence type="ECO:0000256" key="7">
    <source>
        <dbReference type="RuleBase" id="RU003345"/>
    </source>
</evidence>
<feature type="active site" evidence="6">
    <location>
        <position position="249"/>
    </location>
</feature>
<dbReference type="PROSITE" id="PS00070">
    <property type="entry name" value="ALDEHYDE_DEHYDR_CYS"/>
    <property type="match status" value="1"/>
</dbReference>
<evidence type="ECO:0000256" key="6">
    <source>
        <dbReference type="PROSITE-ProRule" id="PRU10007"/>
    </source>
</evidence>
<dbReference type="InterPro" id="IPR011264">
    <property type="entry name" value="BADH"/>
</dbReference>
<organism evidence="9 10">
    <name type="scientific">Geomicrobium sediminis</name>
    <dbReference type="NCBI Taxonomy" id="1347788"/>
    <lineage>
        <taxon>Bacteria</taxon>
        <taxon>Bacillati</taxon>
        <taxon>Bacillota</taxon>
        <taxon>Bacilli</taxon>
        <taxon>Bacillales</taxon>
        <taxon>Geomicrobium</taxon>
    </lineage>
</organism>
<evidence type="ECO:0000259" key="8">
    <source>
        <dbReference type="Pfam" id="PF00171"/>
    </source>
</evidence>
<dbReference type="RefSeq" id="WP_204696287.1">
    <property type="nucleotide sequence ID" value="NZ_JAFBEC010000003.1"/>
</dbReference>
<comment type="caution">
    <text evidence="9">The sequence shown here is derived from an EMBL/GenBank/DDBJ whole genome shotgun (WGS) entry which is preliminary data.</text>
</comment>
<keyword evidence="3" id="KW-0520">NAD</keyword>
<dbReference type="SUPFAM" id="SSF53720">
    <property type="entry name" value="ALDH-like"/>
    <property type="match status" value="1"/>
</dbReference>
<dbReference type="PANTHER" id="PTHR43860">
    <property type="entry name" value="BETAINE ALDEHYDE DEHYDROGENASE"/>
    <property type="match status" value="1"/>
</dbReference>
<dbReference type="Gene3D" id="3.40.605.10">
    <property type="entry name" value="Aldehyde Dehydrogenase, Chain A, domain 1"/>
    <property type="match status" value="1"/>
</dbReference>
<dbReference type="PROSITE" id="PS00687">
    <property type="entry name" value="ALDEHYDE_DEHYDR_GLU"/>
    <property type="match status" value="1"/>
</dbReference>
<gene>
    <name evidence="9" type="ORF">JOD17_001255</name>
</gene>
<feature type="domain" description="Aldehyde dehydrogenase" evidence="8">
    <location>
        <begin position="11"/>
        <end position="476"/>
    </location>
</feature>
<comment type="similarity">
    <text evidence="1 7">Belongs to the aldehyde dehydrogenase family.</text>
</comment>
<dbReference type="Pfam" id="PF00171">
    <property type="entry name" value="Aldedh"/>
    <property type="match status" value="1"/>
</dbReference>
<sequence length="490" mass="53405">MELKMYINGEWTESVHGATRDIINPFNQEVIATATEGTREDTEKAIRAARVAFDKGSWSTTPASDRGKIVGHIGRLIRENALELARLETLDTGKTLEESKGDMEDIANVFEFFSGLADKDGGEVIESPIPDSTSKVVREPIGVCGQITPWNYPLLQAAWKLAPALAAGNTLVMKPSEITPLTTVRVFELFEEAGVPKGVANLVLGTGQEVGAPLSESHDVDLVSFTGGIETGKTIMKSASDNVKKIALELGGKNPNIVFADADFDTAVDQALNAAFFHGGQVCSAGSRLLIEESLHDQFVEELIKRASNITLGNGFDEATESGPLISKEHREKVEAYIEVGVNEGATLALGGKRPEGEAFQNGFFFEPTIFTNCTSEMRIVQEEIFGPVITVETFTTTEEAIEKANDTIYGLAGAVFTNDIDRGEEVAERLRMGTVWINDFHPYFAQAPWGGYKQSGFGRELGKVGLEEYTEVKHIFRNKKPAAVNWFQS</sequence>
<dbReference type="InterPro" id="IPR029510">
    <property type="entry name" value="Ald_DH_CS_GLU"/>
</dbReference>
<evidence type="ECO:0000256" key="4">
    <source>
        <dbReference type="ARBA" id="ARBA00037921"/>
    </source>
</evidence>
<reference evidence="9 10" key="1">
    <citation type="submission" date="2021-01" db="EMBL/GenBank/DDBJ databases">
        <title>Genomic Encyclopedia of Type Strains, Phase IV (KMG-IV): sequencing the most valuable type-strain genomes for metagenomic binning, comparative biology and taxonomic classification.</title>
        <authorList>
            <person name="Goeker M."/>
        </authorList>
    </citation>
    <scope>NUCLEOTIDE SEQUENCE [LARGE SCALE GENOMIC DNA]</scope>
    <source>
        <strain evidence="9 10">DSM 25540</strain>
    </source>
</reference>
<proteinExistence type="inferred from homology"/>
<dbReference type="InterPro" id="IPR016162">
    <property type="entry name" value="Ald_DH_N"/>
</dbReference>
<dbReference type="InterPro" id="IPR015590">
    <property type="entry name" value="Aldehyde_DH_dom"/>
</dbReference>
<dbReference type="Proteomes" id="UP000741863">
    <property type="component" value="Unassembled WGS sequence"/>
</dbReference>
<dbReference type="InterPro" id="IPR016163">
    <property type="entry name" value="Ald_DH_C"/>
</dbReference>
<keyword evidence="2 7" id="KW-0560">Oxidoreductase</keyword>
<dbReference type="InterPro" id="IPR016160">
    <property type="entry name" value="Ald_DH_CS_CYS"/>
</dbReference>
<dbReference type="EC" id="1.2.1.8" evidence="5"/>
<dbReference type="GO" id="GO:0008802">
    <property type="term" value="F:betaine-aldehyde dehydrogenase (NAD+) activity"/>
    <property type="evidence" value="ECO:0007669"/>
    <property type="project" value="UniProtKB-EC"/>
</dbReference>
<dbReference type="EMBL" id="JAFBEC010000003">
    <property type="protein sequence ID" value="MBM7632162.1"/>
    <property type="molecule type" value="Genomic_DNA"/>
</dbReference>
<dbReference type="PANTHER" id="PTHR43860:SF2">
    <property type="entry name" value="BETAINE ALDEHYDE DEHYDROGENASE-RELATED"/>
    <property type="match status" value="1"/>
</dbReference>
<name>A0ABS2PA24_9BACL</name>
<evidence type="ECO:0000256" key="5">
    <source>
        <dbReference type="NCBIfam" id="TIGR01804"/>
    </source>
</evidence>
<evidence type="ECO:0000256" key="1">
    <source>
        <dbReference type="ARBA" id="ARBA00009986"/>
    </source>
</evidence>
<evidence type="ECO:0000256" key="2">
    <source>
        <dbReference type="ARBA" id="ARBA00023002"/>
    </source>
</evidence>
<evidence type="ECO:0000313" key="9">
    <source>
        <dbReference type="EMBL" id="MBM7632162.1"/>
    </source>
</evidence>
<keyword evidence="10" id="KW-1185">Reference proteome</keyword>
<dbReference type="NCBIfam" id="TIGR01804">
    <property type="entry name" value="BADH"/>
    <property type="match status" value="1"/>
</dbReference>
<dbReference type="CDD" id="cd07119">
    <property type="entry name" value="ALDH_BADH-GbsA"/>
    <property type="match status" value="1"/>
</dbReference>
<evidence type="ECO:0000313" key="10">
    <source>
        <dbReference type="Proteomes" id="UP000741863"/>
    </source>
</evidence>
<comment type="pathway">
    <text evidence="4">Amine and polyamine biosynthesis; betaine biosynthesis via choline pathway; betaine from betaine aldehyde: step 1/1.</text>
</comment>
<protein>
    <recommendedName>
        <fullName evidence="5">Betaine-aldehyde dehydrogenase</fullName>
        <ecNumber evidence="5">1.2.1.8</ecNumber>
    </recommendedName>
</protein>